<sequence length="161" mass="19110">MSIVSENSNTIFNYINNIANSICNTWNRLYFHAEIDKDYGNTRICLYIVNGNELINAYQFLKKSDNARQLETYWDELLHLIFALSKHKINKDYLWNIMNVIVDDSLGIKISFQYGNFNQKYDLEEVLKWEYLTLGLNDNIWILDDKERNDLLKQPLGNPFL</sequence>
<gene>
    <name evidence="1" type="ORF">VTHSUH11_07885</name>
</gene>
<dbReference type="EMBL" id="PPDF01000012">
    <property type="protein sequence ID" value="PQL24894.1"/>
    <property type="molecule type" value="Genomic_DNA"/>
</dbReference>
<accession>A0A2S7ZNX7</accession>
<dbReference type="Gene3D" id="3.30.500.20">
    <property type="entry name" value="BH3703-like domains"/>
    <property type="match status" value="1"/>
</dbReference>
<evidence type="ECO:0000313" key="1">
    <source>
        <dbReference type="EMBL" id="PQL24894.1"/>
    </source>
</evidence>
<dbReference type="Proteomes" id="UP000238877">
    <property type="component" value="Unassembled WGS sequence"/>
</dbReference>
<organism evidence="1 2">
    <name type="scientific">Veillonella tobetsuensis</name>
    <dbReference type="NCBI Taxonomy" id="1110546"/>
    <lineage>
        <taxon>Bacteria</taxon>
        <taxon>Bacillati</taxon>
        <taxon>Bacillota</taxon>
        <taxon>Negativicutes</taxon>
        <taxon>Veillonellales</taxon>
        <taxon>Veillonellaceae</taxon>
        <taxon>Veillonella</taxon>
    </lineage>
</organism>
<name>A0A2S7ZNX7_9FIRM</name>
<proteinExistence type="predicted"/>
<dbReference type="InterPro" id="IPR006728">
    <property type="entry name" value="YezG-like"/>
</dbReference>
<dbReference type="InterPro" id="IPR036170">
    <property type="entry name" value="YezG-like_sf"/>
</dbReference>
<dbReference type="AlphaFoldDB" id="A0A2S7ZNX7"/>
<evidence type="ECO:0000313" key="2">
    <source>
        <dbReference type="Proteomes" id="UP000238877"/>
    </source>
</evidence>
<reference evidence="1 2" key="1">
    <citation type="submission" date="2018-01" db="EMBL/GenBank/DDBJ databases">
        <title>Draft genome sequences of clinical isolates and type strains of oral Veillonella including Veillonella infantum sp., nov.</title>
        <authorList>
            <person name="Mashima I."/>
            <person name="Liao Y.-C."/>
            <person name="Sabharwal A."/>
            <person name="Haase E.M."/>
            <person name="Nakazawa F."/>
            <person name="Scannapieco F.A."/>
        </authorList>
    </citation>
    <scope>NUCLEOTIDE SEQUENCE [LARGE SCALE GENOMIC DNA]</scope>
    <source>
        <strain evidence="1 2">Y6</strain>
    </source>
</reference>
<evidence type="ECO:0008006" key="3">
    <source>
        <dbReference type="Google" id="ProtNLM"/>
    </source>
</evidence>
<dbReference type="Pfam" id="PF04634">
    <property type="entry name" value="YezG-like"/>
    <property type="match status" value="1"/>
</dbReference>
<comment type="caution">
    <text evidence="1">The sequence shown here is derived from an EMBL/GenBank/DDBJ whole genome shotgun (WGS) entry which is preliminary data.</text>
</comment>
<dbReference type="SUPFAM" id="SSF160424">
    <property type="entry name" value="BH3703-like"/>
    <property type="match status" value="1"/>
</dbReference>
<protein>
    <recommendedName>
        <fullName evidence="3">DUF600 domain-containing protein</fullName>
    </recommendedName>
</protein>